<evidence type="ECO:0000313" key="2">
    <source>
        <dbReference type="Proteomes" id="UP000183504"/>
    </source>
</evidence>
<name>A0A0B7GMG6_STRSA</name>
<dbReference type="Proteomes" id="UP000183504">
    <property type="component" value="Unassembled WGS sequence"/>
</dbReference>
<proteinExistence type="predicted"/>
<dbReference type="EMBL" id="CDMW01000001">
    <property type="protein sequence ID" value="CEL90871.1"/>
    <property type="molecule type" value="Genomic_DNA"/>
</dbReference>
<gene>
    <name evidence="1" type="ORF">SSV_1580</name>
</gene>
<organism evidence="1 2">
    <name type="scientific">Streptococcus sanguinis</name>
    <dbReference type="NCBI Taxonomy" id="1305"/>
    <lineage>
        <taxon>Bacteria</taxon>
        <taxon>Bacillati</taxon>
        <taxon>Bacillota</taxon>
        <taxon>Bacilli</taxon>
        <taxon>Lactobacillales</taxon>
        <taxon>Streptococcaceae</taxon>
        <taxon>Streptococcus</taxon>
    </lineage>
</organism>
<dbReference type="RefSeq" id="WP_002897081.1">
    <property type="nucleotide sequence ID" value="NZ_CDMW01000001.1"/>
</dbReference>
<sequence length="176" mass="21016">MSRIELTRYFSNEGSRNDVRMRVVECFSREQPGEGTGDSATRYVYYVEQLNDGKRVYLQRPANLHNGFDFLVCVEDVNYSSEGKRKRNYPKHEDISHDLQLKKSNNPSEYKKLYSLLQKVYECYDISEHEIKSIHFEIGFPVDHIVKTIKWLFIEQDIRYWNYSGRNMTWNVIPEP</sequence>
<reference evidence="1 2" key="1">
    <citation type="submission" date="2015-01" db="EMBL/GenBank/DDBJ databases">
        <authorList>
            <person name="Pelicic Vladimir"/>
        </authorList>
    </citation>
    <scope>NUCLEOTIDE SEQUENCE [LARGE SCALE GENOMIC DNA]</scope>
    <source>
        <strain evidence="1 2">2908</strain>
    </source>
</reference>
<evidence type="ECO:0000313" key="1">
    <source>
        <dbReference type="EMBL" id="CEL90871.1"/>
    </source>
</evidence>
<dbReference type="AlphaFoldDB" id="A0A0B7GMG6"/>
<accession>A0A0B7GMG6</accession>
<protein>
    <submittedName>
        <fullName evidence="1">Uncharacterized protein</fullName>
    </submittedName>
</protein>